<proteinExistence type="predicted"/>
<dbReference type="Gene3D" id="2.120.10.30">
    <property type="entry name" value="TolB, C-terminal domain"/>
    <property type="match status" value="2"/>
</dbReference>
<evidence type="ECO:0000259" key="1">
    <source>
        <dbReference type="PROSITE" id="PS51766"/>
    </source>
</evidence>
<protein>
    <submittedName>
        <fullName evidence="2">Dockerin type I domain-containing protein</fullName>
    </submittedName>
</protein>
<dbReference type="InterPro" id="IPR002105">
    <property type="entry name" value="Dockerin_1_rpt"/>
</dbReference>
<evidence type="ECO:0000313" key="3">
    <source>
        <dbReference type="Proteomes" id="UP001174205"/>
    </source>
</evidence>
<dbReference type="InterPro" id="IPR036439">
    <property type="entry name" value="Dockerin_dom_sf"/>
</dbReference>
<accession>A0ABT8J3I1</accession>
<dbReference type="InterPro" id="IPR011042">
    <property type="entry name" value="6-blade_b-propeller_TolB-like"/>
</dbReference>
<dbReference type="CDD" id="cd14256">
    <property type="entry name" value="Dockerin_I"/>
    <property type="match status" value="1"/>
</dbReference>
<dbReference type="Gene3D" id="1.10.1330.10">
    <property type="entry name" value="Dockerin domain"/>
    <property type="match status" value="1"/>
</dbReference>
<dbReference type="SUPFAM" id="SSF101898">
    <property type="entry name" value="NHL repeat"/>
    <property type="match status" value="1"/>
</dbReference>
<dbReference type="SUPFAM" id="SSF63446">
    <property type="entry name" value="Type I dockerin domain"/>
    <property type="match status" value="1"/>
</dbReference>
<dbReference type="RefSeq" id="WP_301243195.1">
    <property type="nucleotide sequence ID" value="NZ_JAROCD010000001.1"/>
</dbReference>
<reference evidence="2" key="1">
    <citation type="submission" date="2023-03" db="EMBL/GenBank/DDBJ databases">
        <title>MT1 and MT2 Draft Genomes of Novel Species.</title>
        <authorList>
            <person name="Venkateswaran K."/>
        </authorList>
    </citation>
    <scope>NUCLEOTIDE SEQUENCE</scope>
    <source>
        <strain evidence="2">F6_3S_P_1C</strain>
    </source>
</reference>
<name>A0ABT8J3I1_9BACL</name>
<evidence type="ECO:0000313" key="2">
    <source>
        <dbReference type="EMBL" id="MDN4599630.1"/>
    </source>
</evidence>
<dbReference type="EMBL" id="JAROCD010000001">
    <property type="protein sequence ID" value="MDN4599630.1"/>
    <property type="molecule type" value="Genomic_DNA"/>
</dbReference>
<dbReference type="Pfam" id="PF00404">
    <property type="entry name" value="Dockerin_1"/>
    <property type="match status" value="1"/>
</dbReference>
<dbReference type="Proteomes" id="UP001174205">
    <property type="component" value="Unassembled WGS sequence"/>
</dbReference>
<feature type="domain" description="Dockerin" evidence="1">
    <location>
        <begin position="434"/>
        <end position="498"/>
    </location>
</feature>
<sequence length="498" mass="54138">MSLYIGRGTRVKFIRWTIIALVITLLTSVGFPASSVLAATDPVSLSRPTDIEFYTAASGETEMLIADSGNNRVIRATPEGEVLSTMDVNNVTAVTMGNDGLIYAAQSGASLQIHIFNPDGTVNATPIDLNNKYWMNFGQGVDQRYIRNVIRFKQYNKEAIGVTYSEISMVNDAIQKKTKFSYNYLDNSGSGSRINLDEYSSVISGNNEVGQNTWYTHSNGVFIYPLVSIQNSTDKLADLTLDVVNKRLYVVSENQIMRTGYEGFEYPNAPVLSTWVSGNEAYPIDLSNQIAFEPEGELYMADTARDRIVVFSADGTSARILGLSQDNTPKPAVGAFSKTVKQGLPVTFTSTDFESNYADPEERPMTDIRIASLPDSGKLQLNGTDVVKNQVIPVAELNTLAFVPSSAFTGIKTTFGWQAKNGAVFSDSVEVTIMLRIKGDANGDGVITPADALLVNKYIKGLITLTPSQIEALDMNDDGVLDAKDSALIMGVFLGINS</sequence>
<dbReference type="PROSITE" id="PS51766">
    <property type="entry name" value="DOCKERIN"/>
    <property type="match status" value="1"/>
</dbReference>
<comment type="caution">
    <text evidence="2">The sequence shown here is derived from an EMBL/GenBank/DDBJ whole genome shotgun (WGS) entry which is preliminary data.</text>
</comment>
<dbReference type="InterPro" id="IPR016134">
    <property type="entry name" value="Dockerin_dom"/>
</dbReference>
<gene>
    <name evidence="2" type="ORF">P5G61_00195</name>
</gene>
<organism evidence="2 3">
    <name type="scientific">Paenibacillus vandeheii</name>
    <dbReference type="NCBI Taxonomy" id="3035917"/>
    <lineage>
        <taxon>Bacteria</taxon>
        <taxon>Bacillati</taxon>
        <taxon>Bacillota</taxon>
        <taxon>Bacilli</taxon>
        <taxon>Bacillales</taxon>
        <taxon>Paenibacillaceae</taxon>
        <taxon>Paenibacillus</taxon>
    </lineage>
</organism>
<keyword evidence="3" id="KW-1185">Reference proteome</keyword>